<dbReference type="RefSeq" id="WP_203811101.1">
    <property type="nucleotide sequence ID" value="NZ_BOMY01000038.1"/>
</dbReference>
<keyword evidence="9" id="KW-1185">Reference proteome</keyword>
<feature type="transmembrane region" description="Helical" evidence="7">
    <location>
        <begin position="65"/>
        <end position="91"/>
    </location>
</feature>
<dbReference type="PIRSF" id="PIRSF035875">
    <property type="entry name" value="RNase_BN"/>
    <property type="match status" value="1"/>
</dbReference>
<keyword evidence="5 7" id="KW-0472">Membrane</keyword>
<feature type="transmembrane region" description="Helical" evidence="7">
    <location>
        <begin position="284"/>
        <end position="306"/>
    </location>
</feature>
<feature type="transmembrane region" description="Helical" evidence="7">
    <location>
        <begin position="171"/>
        <end position="194"/>
    </location>
</feature>
<evidence type="ECO:0000313" key="9">
    <source>
        <dbReference type="Proteomes" id="UP000623608"/>
    </source>
</evidence>
<sequence length="349" mass="37087">MSSDRKHGGGEAVATTRTGEDKPYDLSAPSPDAGPDSPTELKGRGLLAALKRTFKQFSQDNVSDWAAALTYYGVLSIFPGLLVIVSLLGMLSSNGQQTVQNAVHELAPNPELQKIVGTVLDQVKDPGAAGFAAIVGILVAFWSASGYTAAFMRASNAVYDVPEGRPIWKTLPIRVGVTAVVGVMLVLSAAIVIFTGDLAKIVGDKVGLGSAAVLTWDIAKWPVLLILVSLMFAILYWASPNAKTGGFRWVSPGGIFAVLLWILASVAFAIYLANFANYNKTYGAVGGVIAFLVWLWITNIAILLGAELDAELERGRAIAAGHDPDDEPFLELRDDRKIKKGSEQGLSTN</sequence>
<proteinExistence type="predicted"/>
<evidence type="ECO:0000256" key="6">
    <source>
        <dbReference type="SAM" id="MobiDB-lite"/>
    </source>
</evidence>
<dbReference type="EMBL" id="BOMY01000038">
    <property type="protein sequence ID" value="GIF23199.1"/>
    <property type="molecule type" value="Genomic_DNA"/>
</dbReference>
<dbReference type="Proteomes" id="UP000623608">
    <property type="component" value="Unassembled WGS sequence"/>
</dbReference>
<dbReference type="PANTHER" id="PTHR30213">
    <property type="entry name" value="INNER MEMBRANE PROTEIN YHJD"/>
    <property type="match status" value="1"/>
</dbReference>
<gene>
    <name evidence="8" type="ORF">Ate02nite_59290</name>
</gene>
<feature type="region of interest" description="Disordered" evidence="6">
    <location>
        <begin position="1"/>
        <end position="41"/>
    </location>
</feature>
<keyword evidence="4 7" id="KW-1133">Transmembrane helix</keyword>
<feature type="transmembrane region" description="Helical" evidence="7">
    <location>
        <begin position="128"/>
        <end position="150"/>
    </location>
</feature>
<keyword evidence="3 7" id="KW-0812">Transmembrane</keyword>
<dbReference type="NCBIfam" id="TIGR00765">
    <property type="entry name" value="yihY_not_rbn"/>
    <property type="match status" value="1"/>
</dbReference>
<comment type="caution">
    <text evidence="8">The sequence shown here is derived from an EMBL/GenBank/DDBJ whole genome shotgun (WGS) entry which is preliminary data.</text>
</comment>
<feature type="transmembrane region" description="Helical" evidence="7">
    <location>
        <begin position="249"/>
        <end position="272"/>
    </location>
</feature>
<evidence type="ECO:0000256" key="2">
    <source>
        <dbReference type="ARBA" id="ARBA00022475"/>
    </source>
</evidence>
<comment type="subcellular location">
    <subcellularLocation>
        <location evidence="1">Cell membrane</location>
        <topology evidence="1">Multi-pass membrane protein</topology>
    </subcellularLocation>
</comment>
<dbReference type="InterPro" id="IPR017039">
    <property type="entry name" value="Virul_fac_BrkB"/>
</dbReference>
<organism evidence="8 9">
    <name type="scientific">Paractinoplanes tereljensis</name>
    <dbReference type="NCBI Taxonomy" id="571912"/>
    <lineage>
        <taxon>Bacteria</taxon>
        <taxon>Bacillati</taxon>
        <taxon>Actinomycetota</taxon>
        <taxon>Actinomycetes</taxon>
        <taxon>Micromonosporales</taxon>
        <taxon>Micromonosporaceae</taxon>
        <taxon>Paractinoplanes</taxon>
    </lineage>
</organism>
<name>A0A919NQG1_9ACTN</name>
<evidence type="ECO:0000256" key="5">
    <source>
        <dbReference type="ARBA" id="ARBA00023136"/>
    </source>
</evidence>
<dbReference type="AlphaFoldDB" id="A0A919NQG1"/>
<feature type="transmembrane region" description="Helical" evidence="7">
    <location>
        <begin position="218"/>
        <end position="237"/>
    </location>
</feature>
<accession>A0A919NQG1</accession>
<dbReference type="PANTHER" id="PTHR30213:SF0">
    <property type="entry name" value="UPF0761 MEMBRANE PROTEIN YIHY"/>
    <property type="match status" value="1"/>
</dbReference>
<feature type="compositionally biased region" description="Low complexity" evidence="6">
    <location>
        <begin position="27"/>
        <end position="38"/>
    </location>
</feature>
<evidence type="ECO:0000256" key="4">
    <source>
        <dbReference type="ARBA" id="ARBA00022989"/>
    </source>
</evidence>
<dbReference type="Pfam" id="PF03631">
    <property type="entry name" value="Virul_fac_BrkB"/>
    <property type="match status" value="1"/>
</dbReference>
<evidence type="ECO:0000256" key="7">
    <source>
        <dbReference type="SAM" id="Phobius"/>
    </source>
</evidence>
<evidence type="ECO:0000313" key="8">
    <source>
        <dbReference type="EMBL" id="GIF23199.1"/>
    </source>
</evidence>
<reference evidence="8" key="1">
    <citation type="submission" date="2021-01" db="EMBL/GenBank/DDBJ databases">
        <title>Whole genome shotgun sequence of Actinoplanes tereljensis NBRC 105297.</title>
        <authorList>
            <person name="Komaki H."/>
            <person name="Tamura T."/>
        </authorList>
    </citation>
    <scope>NUCLEOTIDE SEQUENCE</scope>
    <source>
        <strain evidence="8">NBRC 105297</strain>
    </source>
</reference>
<protein>
    <submittedName>
        <fullName evidence="8">Uncharacterized protein</fullName>
    </submittedName>
</protein>
<evidence type="ECO:0000256" key="1">
    <source>
        <dbReference type="ARBA" id="ARBA00004651"/>
    </source>
</evidence>
<dbReference type="GO" id="GO:0005886">
    <property type="term" value="C:plasma membrane"/>
    <property type="evidence" value="ECO:0007669"/>
    <property type="project" value="UniProtKB-SubCell"/>
</dbReference>
<keyword evidence="2" id="KW-1003">Cell membrane</keyword>
<evidence type="ECO:0000256" key="3">
    <source>
        <dbReference type="ARBA" id="ARBA00022692"/>
    </source>
</evidence>